<proteinExistence type="predicted"/>
<evidence type="ECO:0000313" key="2">
    <source>
        <dbReference type="EMBL" id="MBC8318372.1"/>
    </source>
</evidence>
<evidence type="ECO:0000256" key="1">
    <source>
        <dbReference type="SAM" id="MobiDB-lite"/>
    </source>
</evidence>
<dbReference type="AlphaFoldDB" id="A0A8J6NEV3"/>
<protein>
    <recommendedName>
        <fullName evidence="4">Zinc finger/thioredoxin putative domain-containing protein</fullName>
    </recommendedName>
</protein>
<feature type="region of interest" description="Disordered" evidence="1">
    <location>
        <begin position="60"/>
        <end position="115"/>
    </location>
</feature>
<comment type="caution">
    <text evidence="2">The sequence shown here is derived from an EMBL/GenBank/DDBJ whole genome shotgun (WGS) entry which is preliminary data.</text>
</comment>
<sequence length="262" mass="29185">MINHCPHCKKKLSFTEAQLEKIEEALFRLQPGQVIKMGCPHCKVPIELKKEVQPERKDASTFFPGLLDGDIPAESPPAAAAPPAEEVPDRRPQVAGAAPPPPKPPDISWLKTGEYGEKAHNPDDATILILMPDGEGKNQVAEAFKRMDYRIDYAASLGETMEKMVSASYAGVVLHTGFEGGSLAESRVHHHMKWLPMPKRRYIYYVLVGPDLQTLYDLEAFTLSANLVINEKDLGNINVILRKGFHDHETLFHPFLESLKKG</sequence>
<reference evidence="2 3" key="1">
    <citation type="submission" date="2020-08" db="EMBL/GenBank/DDBJ databases">
        <title>Bridging the membrane lipid divide: bacteria of the FCB group superphylum have the potential to synthesize archaeal ether lipids.</title>
        <authorList>
            <person name="Villanueva L."/>
            <person name="Von Meijenfeldt F.A.B."/>
            <person name="Westbye A.B."/>
            <person name="Yadav S."/>
            <person name="Hopmans E.C."/>
            <person name="Dutilh B.E."/>
            <person name="Sinninghe Damste J.S."/>
        </authorList>
    </citation>
    <scope>NUCLEOTIDE SEQUENCE [LARGE SCALE GENOMIC DNA]</scope>
    <source>
        <strain evidence="2">NIOZ-UU47</strain>
    </source>
</reference>
<accession>A0A8J6NEV3</accession>
<evidence type="ECO:0008006" key="4">
    <source>
        <dbReference type="Google" id="ProtNLM"/>
    </source>
</evidence>
<name>A0A8J6NEV3_9BACT</name>
<gene>
    <name evidence="2" type="ORF">H8E41_10745</name>
</gene>
<organism evidence="2 3">
    <name type="scientific">Candidatus Desulfobia pelagia</name>
    <dbReference type="NCBI Taxonomy" id="2841692"/>
    <lineage>
        <taxon>Bacteria</taxon>
        <taxon>Pseudomonadati</taxon>
        <taxon>Thermodesulfobacteriota</taxon>
        <taxon>Desulfobulbia</taxon>
        <taxon>Desulfobulbales</taxon>
        <taxon>Desulfobulbaceae</taxon>
        <taxon>Candidatus Desulfobia</taxon>
    </lineage>
</organism>
<evidence type="ECO:0000313" key="3">
    <source>
        <dbReference type="Proteomes" id="UP000614424"/>
    </source>
</evidence>
<feature type="compositionally biased region" description="Low complexity" evidence="1">
    <location>
        <begin position="72"/>
        <end position="84"/>
    </location>
</feature>
<dbReference type="EMBL" id="JACNJZ010000155">
    <property type="protein sequence ID" value="MBC8318372.1"/>
    <property type="molecule type" value="Genomic_DNA"/>
</dbReference>
<dbReference type="Proteomes" id="UP000614424">
    <property type="component" value="Unassembled WGS sequence"/>
</dbReference>